<keyword evidence="1" id="KW-0812">Transmembrane</keyword>
<evidence type="ECO:0000256" key="1">
    <source>
        <dbReference type="SAM" id="Phobius"/>
    </source>
</evidence>
<gene>
    <name evidence="2" type="ORF">OCBIM_22015879mg</name>
</gene>
<feature type="transmembrane region" description="Helical" evidence="1">
    <location>
        <begin position="39"/>
        <end position="56"/>
    </location>
</feature>
<proteinExistence type="predicted"/>
<organism evidence="2">
    <name type="scientific">Octopus bimaculoides</name>
    <name type="common">California two-spotted octopus</name>
    <dbReference type="NCBI Taxonomy" id="37653"/>
    <lineage>
        <taxon>Eukaryota</taxon>
        <taxon>Metazoa</taxon>
        <taxon>Spiralia</taxon>
        <taxon>Lophotrochozoa</taxon>
        <taxon>Mollusca</taxon>
        <taxon>Cephalopoda</taxon>
        <taxon>Coleoidea</taxon>
        <taxon>Octopodiformes</taxon>
        <taxon>Octopoda</taxon>
        <taxon>Incirrata</taxon>
        <taxon>Octopodidae</taxon>
        <taxon>Octopus</taxon>
    </lineage>
</organism>
<keyword evidence="1" id="KW-1133">Transmembrane helix</keyword>
<dbReference type="AlphaFoldDB" id="A0A0L8FKV4"/>
<name>A0A0L8FKV4_OCTBM</name>
<reference evidence="2" key="1">
    <citation type="submission" date="2015-07" db="EMBL/GenBank/DDBJ databases">
        <title>MeaNS - Measles Nucleotide Surveillance Program.</title>
        <authorList>
            <person name="Tran T."/>
            <person name="Druce J."/>
        </authorList>
    </citation>
    <scope>NUCLEOTIDE SEQUENCE</scope>
    <source>
        <strain evidence="2">UCB-OBI-ISO-001</strain>
        <tissue evidence="2">Gonad</tissue>
    </source>
</reference>
<evidence type="ECO:0000313" key="2">
    <source>
        <dbReference type="EMBL" id="KOF65319.1"/>
    </source>
</evidence>
<keyword evidence="1" id="KW-0472">Membrane</keyword>
<feature type="transmembrane region" description="Helical" evidence="1">
    <location>
        <begin position="6"/>
        <end position="32"/>
    </location>
</feature>
<accession>A0A0L8FKV4</accession>
<protein>
    <submittedName>
        <fullName evidence="2">Uncharacterized protein</fullName>
    </submittedName>
</protein>
<sequence length="95" mass="10782">MRSPFLIHMVVNACAWCTGIIRVVIIGVLGFVYFTSVSLWCHTLLSHTIIIIIIIIDRKTEVTGSLILKIETIAIIVCELGMIKKNKQKIHNKYM</sequence>
<dbReference type="EMBL" id="KQ429602">
    <property type="protein sequence ID" value="KOF65319.1"/>
    <property type="molecule type" value="Genomic_DNA"/>
</dbReference>